<organism evidence="1 2">
    <name type="scientific">Punica granatum</name>
    <name type="common">Pomegranate</name>
    <dbReference type="NCBI Taxonomy" id="22663"/>
    <lineage>
        <taxon>Eukaryota</taxon>
        <taxon>Viridiplantae</taxon>
        <taxon>Streptophyta</taxon>
        <taxon>Embryophyta</taxon>
        <taxon>Tracheophyta</taxon>
        <taxon>Spermatophyta</taxon>
        <taxon>Magnoliopsida</taxon>
        <taxon>eudicotyledons</taxon>
        <taxon>Gunneridae</taxon>
        <taxon>Pentapetalae</taxon>
        <taxon>rosids</taxon>
        <taxon>malvids</taxon>
        <taxon>Myrtales</taxon>
        <taxon>Lythraceae</taxon>
        <taxon>Punica</taxon>
    </lineage>
</organism>
<reference evidence="1 2" key="1">
    <citation type="submission" date="2017-11" db="EMBL/GenBank/DDBJ databases">
        <title>De-novo sequencing of pomegranate (Punica granatum L.) genome.</title>
        <authorList>
            <person name="Akparov Z."/>
            <person name="Amiraslanov A."/>
            <person name="Hajiyeva S."/>
            <person name="Abbasov M."/>
            <person name="Kaur K."/>
            <person name="Hamwieh A."/>
            <person name="Solovyev V."/>
            <person name="Salamov A."/>
            <person name="Braich B."/>
            <person name="Kosarev P."/>
            <person name="Mahmoud A."/>
            <person name="Hajiyev E."/>
            <person name="Babayeva S."/>
            <person name="Izzatullayeva V."/>
            <person name="Mammadov A."/>
            <person name="Mammadov A."/>
            <person name="Sharifova S."/>
            <person name="Ojaghi J."/>
            <person name="Eynullazada K."/>
            <person name="Bayramov B."/>
            <person name="Abdulazimova A."/>
            <person name="Shahmuradov I."/>
        </authorList>
    </citation>
    <scope>NUCLEOTIDE SEQUENCE [LARGE SCALE GENOMIC DNA]</scope>
    <source>
        <strain evidence="2">cv. AG2017</strain>
        <tissue evidence="1">Leaf</tissue>
    </source>
</reference>
<dbReference type="PANTHER" id="PTHR35461:SF1">
    <property type="entry name" value="LOW PROTEIN: ATP-DEPENDENT RNA HELICASE-LIKE PROTEIN"/>
    <property type="match status" value="1"/>
</dbReference>
<evidence type="ECO:0000313" key="1">
    <source>
        <dbReference type="EMBL" id="PKH47865.1"/>
    </source>
</evidence>
<name>A0A2I0GBL8_PUNGR</name>
<dbReference type="AlphaFoldDB" id="A0A2I0GBL8"/>
<gene>
    <name evidence="1" type="ORF">CRG98_050415</name>
</gene>
<keyword evidence="2" id="KW-1185">Reference proteome</keyword>
<comment type="caution">
    <text evidence="1">The sequence shown here is derived from an EMBL/GenBank/DDBJ whole genome shotgun (WGS) entry which is preliminary data.</text>
</comment>
<protein>
    <submittedName>
        <fullName evidence="1">Uncharacterized protein</fullName>
    </submittedName>
</protein>
<dbReference type="PANTHER" id="PTHR35461">
    <property type="entry name" value="BNAANNG14610D PROTEIN"/>
    <property type="match status" value="1"/>
</dbReference>
<evidence type="ECO:0000313" key="2">
    <source>
        <dbReference type="Proteomes" id="UP000233551"/>
    </source>
</evidence>
<dbReference type="Proteomes" id="UP000233551">
    <property type="component" value="Unassembled WGS sequence"/>
</dbReference>
<dbReference type="EMBL" id="PGOL01045276">
    <property type="protein sequence ID" value="PKH47865.1"/>
    <property type="molecule type" value="Genomic_DNA"/>
</dbReference>
<accession>A0A2I0GBL8</accession>
<proteinExistence type="predicted"/>
<sequence>MREQETMNLGDLENTLDKEEALYYYSRLRSPVYHGIVNKFLMDIYSDYSVPETVSMTNSKRRFGLSPSLQTNQSMIRVVLSCRSSSRLWLWSDGL</sequence>